<proteinExistence type="predicted"/>
<dbReference type="InterPro" id="IPR013424">
    <property type="entry name" value="Ice-binding_C"/>
</dbReference>
<evidence type="ECO:0000313" key="2">
    <source>
        <dbReference type="EMBL" id="ABG30755.1"/>
    </source>
</evidence>
<dbReference type="EMBL" id="CP000362">
    <property type="protein sequence ID" value="ABG30755.1"/>
    <property type="molecule type" value="Genomic_DNA"/>
</dbReference>
<dbReference type="NCBIfam" id="TIGR02595">
    <property type="entry name" value="PEP_CTERM"/>
    <property type="match status" value="1"/>
</dbReference>
<dbReference type="InterPro" id="IPR022472">
    <property type="entry name" value="VPLPA-CTERM"/>
</dbReference>
<sequence length="225" mass="23383">MKPSSEFETNSTMKNPTSRREYVLKITTLLLTGALALTTSLASAATLSDMTLTPNSGSNSTTFFDADNDFSETFAFGSNIVAGSVIDSFRLTLDVSGATNESGLFLGFIPVKEDWNIRVQGSASGSADDYFDDITGDGLISFVIDATTDGGGVDAFATSVNSGVFTFWLSENSADSFVANPSITITSARLEVLGTAPTPVPVPASALLLLAGVGGLAAMRKRSST</sequence>
<evidence type="ECO:0000256" key="1">
    <source>
        <dbReference type="SAM" id="SignalP"/>
    </source>
</evidence>
<dbReference type="NCBIfam" id="TIGR03370">
    <property type="entry name" value="VPLPA-CTERM"/>
    <property type="match status" value="1"/>
</dbReference>
<accession>Q16B88</accession>
<dbReference type="STRING" id="375451.RD1_1098"/>
<evidence type="ECO:0000313" key="3">
    <source>
        <dbReference type="Proteomes" id="UP000007029"/>
    </source>
</evidence>
<reference evidence="2 3" key="1">
    <citation type="journal article" date="2007" name="J. Bacteriol.">
        <title>The complete genome sequence of Roseobacter denitrificans reveals a mixotrophic rather than photosynthetic metabolism.</title>
        <authorList>
            <person name="Swingley W.D."/>
            <person name="Sadekar S."/>
            <person name="Mastrian S.D."/>
            <person name="Matthies H.J."/>
            <person name="Hao J."/>
            <person name="Ramos H."/>
            <person name="Acharya C.R."/>
            <person name="Conrad A.L."/>
            <person name="Taylor H.L."/>
            <person name="Dejesa L.C."/>
            <person name="Shah M.K."/>
            <person name="O'huallachain M.E."/>
            <person name="Lince M.T."/>
            <person name="Blankenship R.E."/>
            <person name="Beatty J.T."/>
            <person name="Touchman J.W."/>
        </authorList>
    </citation>
    <scope>NUCLEOTIDE SEQUENCE [LARGE SCALE GENOMIC DNA]</scope>
    <source>
        <strain evidence="3">ATCC 33942 / OCh 114</strain>
    </source>
</reference>
<keyword evidence="3" id="KW-1185">Reference proteome</keyword>
<dbReference type="Proteomes" id="UP000007029">
    <property type="component" value="Chromosome"/>
</dbReference>
<dbReference type="AlphaFoldDB" id="Q16B88"/>
<organism evidence="2 3">
    <name type="scientific">Roseobacter denitrificans (strain ATCC 33942 / OCh 114)</name>
    <name type="common">Erythrobacter sp. (strain OCh 114)</name>
    <name type="synonym">Roseobacter denitrificans</name>
    <dbReference type="NCBI Taxonomy" id="375451"/>
    <lineage>
        <taxon>Bacteria</taxon>
        <taxon>Pseudomonadati</taxon>
        <taxon>Pseudomonadota</taxon>
        <taxon>Alphaproteobacteria</taxon>
        <taxon>Rhodobacterales</taxon>
        <taxon>Roseobacteraceae</taxon>
        <taxon>Roseobacter</taxon>
    </lineage>
</organism>
<dbReference type="HOGENOM" id="CLU_1229118_0_0_5"/>
<feature type="signal peptide" evidence="1">
    <location>
        <begin position="1"/>
        <end position="44"/>
    </location>
</feature>
<feature type="chain" id="PRO_5004184499" evidence="1">
    <location>
        <begin position="45"/>
        <end position="225"/>
    </location>
</feature>
<name>Q16B88_ROSDO</name>
<keyword evidence="1" id="KW-0732">Signal</keyword>
<gene>
    <name evidence="2" type="ordered locus">RD1_1098</name>
</gene>
<protein>
    <submittedName>
        <fullName evidence="2">Uncharacterized protein</fullName>
    </submittedName>
</protein>
<dbReference type="KEGG" id="rde:RD1_1098"/>